<proteinExistence type="predicted"/>
<dbReference type="InterPro" id="IPR013830">
    <property type="entry name" value="SGNH_hydro"/>
</dbReference>
<dbReference type="Gene3D" id="3.40.50.1110">
    <property type="entry name" value="SGNH hydrolase"/>
    <property type="match status" value="1"/>
</dbReference>
<dbReference type="PANTHER" id="PTHR30383:SF5">
    <property type="entry name" value="SGNH HYDROLASE-TYPE ESTERASE DOMAIN-CONTAINING PROTEIN"/>
    <property type="match status" value="1"/>
</dbReference>
<keyword evidence="2" id="KW-1185">Reference proteome</keyword>
<evidence type="ECO:0000313" key="2">
    <source>
        <dbReference type="Proteomes" id="UP000218263"/>
    </source>
</evidence>
<dbReference type="EMBL" id="AP017313">
    <property type="protein sequence ID" value="BAU52926.1"/>
    <property type="molecule type" value="Genomic_DNA"/>
</dbReference>
<dbReference type="InterPro" id="IPR036514">
    <property type="entry name" value="SGNH_hydro_sf"/>
</dbReference>
<name>A0A110B1J4_9SPHI</name>
<dbReference type="CDD" id="cd01834">
    <property type="entry name" value="SGNH_hydrolase_like_2"/>
    <property type="match status" value="1"/>
</dbReference>
<dbReference type="RefSeq" id="WP_096350190.1">
    <property type="nucleotide sequence ID" value="NZ_AP017313.1"/>
</dbReference>
<reference evidence="1 2" key="1">
    <citation type="submission" date="2015-12" db="EMBL/GenBank/DDBJ databases">
        <title>Genome sequence of Mucilaginibacter gotjawali.</title>
        <authorList>
            <person name="Lee J.S."/>
            <person name="Lee K.C."/>
            <person name="Kim K.K."/>
            <person name="Lee B.W."/>
        </authorList>
    </citation>
    <scope>NUCLEOTIDE SEQUENCE [LARGE SCALE GENOMIC DNA]</scope>
    <source>
        <strain evidence="1 2">SA3-7</strain>
    </source>
</reference>
<dbReference type="InterPro" id="IPR051532">
    <property type="entry name" value="Ester_Hydrolysis_Enzymes"/>
</dbReference>
<keyword evidence="1" id="KW-0378">Hydrolase</keyword>
<dbReference type="KEGG" id="mgot:MgSA37_01090"/>
<sequence length="470" mass="53112">MKLISFFFRRLCFVSIILVVVSGLAGGQQVSPFKNGDKIIFMGNSITDGGHYHSYIWLYYMTHFPNMRISVVNAGIGGDVCKQMLERLNDEVFAKKPTIMTFTFGMNDTGYQYYAPEKADSAYNAKVNESLKYFKLVEAELNKHPEVKKIMLASPPYDETSKIKFAPLVKKNAAILRIVAEQQKAAKRNNWGFIDFNTPMLRINQRGQQTDSTFTMESPDRIHPGNDGQMVMAYTFLNAQGLAGSKVAAISINAKDKKVGKAENCSLLNLTAGGSHISFDYLAKSLPYPLDSVPGGFGKPARSQSDALKLIPFTNEYNQEMLAIKQLNSAATYQLKIDHTVIGNWTGAALEKGINLALISTTPEYQQALAVMHLNEERWSVERRLREYYWIQYSILKPKGLLFNDSESTADSLQKYGKKDFFVAVTFPTYQKARFKIVRDAWQKEMDLLTAEIYLVNKPKLHHFEITLSQ</sequence>
<dbReference type="GO" id="GO:0004622">
    <property type="term" value="F:phosphatidylcholine lysophospholipase activity"/>
    <property type="evidence" value="ECO:0007669"/>
    <property type="project" value="TreeGrafter"/>
</dbReference>
<evidence type="ECO:0000313" key="1">
    <source>
        <dbReference type="EMBL" id="BAU52926.1"/>
    </source>
</evidence>
<dbReference type="Proteomes" id="UP000218263">
    <property type="component" value="Chromosome"/>
</dbReference>
<dbReference type="OrthoDB" id="9774205at2"/>
<accession>A0A110B1J4</accession>
<protein>
    <submittedName>
        <fullName evidence="1">GDSL-like Lipase/Acylhydrolase</fullName>
    </submittedName>
</protein>
<dbReference type="SUPFAM" id="SSF52266">
    <property type="entry name" value="SGNH hydrolase"/>
    <property type="match status" value="1"/>
</dbReference>
<gene>
    <name evidence="1" type="ORF">MgSA37_01090</name>
</gene>
<dbReference type="AlphaFoldDB" id="A0A110B1J4"/>
<dbReference type="PANTHER" id="PTHR30383">
    <property type="entry name" value="THIOESTERASE 1/PROTEASE 1/LYSOPHOSPHOLIPASE L1"/>
    <property type="match status" value="1"/>
</dbReference>
<organism evidence="1 2">
    <name type="scientific">Mucilaginibacter gotjawali</name>
    <dbReference type="NCBI Taxonomy" id="1550579"/>
    <lineage>
        <taxon>Bacteria</taxon>
        <taxon>Pseudomonadati</taxon>
        <taxon>Bacteroidota</taxon>
        <taxon>Sphingobacteriia</taxon>
        <taxon>Sphingobacteriales</taxon>
        <taxon>Sphingobacteriaceae</taxon>
        <taxon>Mucilaginibacter</taxon>
    </lineage>
</organism>
<dbReference type="Pfam" id="PF13472">
    <property type="entry name" value="Lipase_GDSL_2"/>
    <property type="match status" value="1"/>
</dbReference>